<dbReference type="InterPro" id="IPR044946">
    <property type="entry name" value="Restrct_endonuc_typeI_TRD_sf"/>
</dbReference>
<dbReference type="Proteomes" id="UP001260872">
    <property type="component" value="Unassembled WGS sequence"/>
</dbReference>
<name>A0ABU1FVM4_9MICC</name>
<evidence type="ECO:0000313" key="5">
    <source>
        <dbReference type="EMBL" id="MDR5712724.1"/>
    </source>
</evidence>
<keyword evidence="6" id="KW-1185">Reference proteome</keyword>
<keyword evidence="5" id="KW-0255">Endonuclease</keyword>
<evidence type="ECO:0000256" key="2">
    <source>
        <dbReference type="ARBA" id="ARBA00022747"/>
    </source>
</evidence>
<comment type="caution">
    <text evidence="5">The sequence shown here is derived from an EMBL/GenBank/DDBJ whole genome shotgun (WGS) entry which is preliminary data.</text>
</comment>
<dbReference type="RefSeq" id="WP_310538096.1">
    <property type="nucleotide sequence ID" value="NZ_BAAAOC010000077.1"/>
</dbReference>
<organism evidence="5 6">
    <name type="scientific">Nesterenkonia flava</name>
    <dbReference type="NCBI Taxonomy" id="469799"/>
    <lineage>
        <taxon>Bacteria</taxon>
        <taxon>Bacillati</taxon>
        <taxon>Actinomycetota</taxon>
        <taxon>Actinomycetes</taxon>
        <taxon>Micrococcales</taxon>
        <taxon>Micrococcaceae</taxon>
        <taxon>Nesterenkonia</taxon>
    </lineage>
</organism>
<keyword evidence="2" id="KW-0680">Restriction system</keyword>
<gene>
    <name evidence="5" type="ORF">RH857_11385</name>
</gene>
<dbReference type="GO" id="GO:0004519">
    <property type="term" value="F:endonuclease activity"/>
    <property type="evidence" value="ECO:0007669"/>
    <property type="project" value="UniProtKB-KW"/>
</dbReference>
<protein>
    <submittedName>
        <fullName evidence="5">Restriction endonuclease subunit S</fullName>
        <ecNumber evidence="5">3.1.21.-</ecNumber>
    </submittedName>
</protein>
<comment type="similarity">
    <text evidence="1">Belongs to the type-I restriction system S methylase family.</text>
</comment>
<sequence length="369" mass="40750">MSSNTATSLRVGDVLEEFKEAAGTANNDVPVLTLTERNGFVRQSDRFNKRLATEDTSKYKVIRRNDVAFNPYLLWAGAIAQNDRFDTGVISPLYPTFRIRNGFDPAYIKHMLLSSPMVSRYDTIAFGSVPRRRRSSVKDFLNLELPAVPPLEEQRRIATILDRAKDIENLSKARDVHYSQLEENLHISTVGTPEAPIGDAYTVSFGELIKVSSGKFLPSHAMDPGGTHLVYGGNGANGFHNEYMFDSPTVVIGRVGAYCGAVHLTEPKSWVSDNALYVKSTSKEMDAIFLSASLRRAHLNQFANKSGQPSISAGKISHAPILVAPMELQKQFAQKIAATRALHSKTALSHQHMVQLTSSLQSRAFRGEL</sequence>
<dbReference type="GO" id="GO:0016787">
    <property type="term" value="F:hydrolase activity"/>
    <property type="evidence" value="ECO:0007669"/>
    <property type="project" value="UniProtKB-KW"/>
</dbReference>
<evidence type="ECO:0000256" key="3">
    <source>
        <dbReference type="ARBA" id="ARBA00023125"/>
    </source>
</evidence>
<feature type="domain" description="Type I restriction modification DNA specificity" evidence="4">
    <location>
        <begin position="202"/>
        <end position="336"/>
    </location>
</feature>
<reference evidence="6" key="1">
    <citation type="submission" date="2023-07" db="EMBL/GenBank/DDBJ databases">
        <title>Description of three actinobacteria isolated from air of manufacturing shop in a pharmaceutical factory.</title>
        <authorList>
            <person name="Zhang D.-F."/>
        </authorList>
    </citation>
    <scope>NUCLEOTIDE SEQUENCE [LARGE SCALE GENOMIC DNA]</scope>
    <source>
        <strain evidence="6">CCTCC AB 207010</strain>
    </source>
</reference>
<dbReference type="CDD" id="cd17266">
    <property type="entry name" value="RMtype1_S_Sau1132ORF3780P-TRD2-CR2_like"/>
    <property type="match status" value="1"/>
</dbReference>
<dbReference type="SUPFAM" id="SSF116734">
    <property type="entry name" value="DNA methylase specificity domain"/>
    <property type="match status" value="2"/>
</dbReference>
<dbReference type="Pfam" id="PF01420">
    <property type="entry name" value="Methylase_S"/>
    <property type="match status" value="1"/>
</dbReference>
<dbReference type="PANTHER" id="PTHR30408:SF12">
    <property type="entry name" value="TYPE I RESTRICTION ENZYME MJAVIII SPECIFICITY SUBUNIT"/>
    <property type="match status" value="1"/>
</dbReference>
<accession>A0ABU1FVM4</accession>
<dbReference type="EMBL" id="JAVKGT010000034">
    <property type="protein sequence ID" value="MDR5712724.1"/>
    <property type="molecule type" value="Genomic_DNA"/>
</dbReference>
<evidence type="ECO:0000313" key="6">
    <source>
        <dbReference type="Proteomes" id="UP001260872"/>
    </source>
</evidence>
<evidence type="ECO:0000256" key="1">
    <source>
        <dbReference type="ARBA" id="ARBA00010923"/>
    </source>
</evidence>
<dbReference type="InterPro" id="IPR052021">
    <property type="entry name" value="Type-I_RS_S_subunit"/>
</dbReference>
<dbReference type="Gene3D" id="3.90.220.20">
    <property type="entry name" value="DNA methylase specificity domains"/>
    <property type="match status" value="2"/>
</dbReference>
<dbReference type="EC" id="3.1.21.-" evidence="5"/>
<evidence type="ECO:0000259" key="4">
    <source>
        <dbReference type="Pfam" id="PF01420"/>
    </source>
</evidence>
<proteinExistence type="inferred from homology"/>
<keyword evidence="5" id="KW-0540">Nuclease</keyword>
<keyword evidence="3" id="KW-0238">DNA-binding</keyword>
<dbReference type="PANTHER" id="PTHR30408">
    <property type="entry name" value="TYPE-1 RESTRICTION ENZYME ECOKI SPECIFICITY PROTEIN"/>
    <property type="match status" value="1"/>
</dbReference>
<keyword evidence="5" id="KW-0378">Hydrolase</keyword>
<dbReference type="InterPro" id="IPR000055">
    <property type="entry name" value="Restrct_endonuc_typeI_TRD"/>
</dbReference>